<dbReference type="PANTHER" id="PTHR35596:SF1">
    <property type="entry name" value="MICROBIAL-TYPE PARG CATALYTIC DOMAIN-CONTAINING PROTEIN"/>
    <property type="match status" value="1"/>
</dbReference>
<accession>A0A0D2MEN6</accession>
<keyword evidence="4" id="KW-1185">Reference proteome</keyword>
<dbReference type="InterPro" id="IPR012664">
    <property type="entry name" value="CHP02452"/>
</dbReference>
<organism evidence="3 4">
    <name type="scientific">Hypholoma sublateritium (strain FD-334 SS-4)</name>
    <dbReference type="NCBI Taxonomy" id="945553"/>
    <lineage>
        <taxon>Eukaryota</taxon>
        <taxon>Fungi</taxon>
        <taxon>Dikarya</taxon>
        <taxon>Basidiomycota</taxon>
        <taxon>Agaricomycotina</taxon>
        <taxon>Agaricomycetes</taxon>
        <taxon>Agaricomycetidae</taxon>
        <taxon>Agaricales</taxon>
        <taxon>Agaricineae</taxon>
        <taxon>Strophariaceae</taxon>
        <taxon>Hypholoma</taxon>
    </lineage>
</organism>
<dbReference type="STRING" id="945553.A0A0D2MEN6"/>
<reference evidence="4" key="1">
    <citation type="submission" date="2014-04" db="EMBL/GenBank/DDBJ databases">
        <title>Evolutionary Origins and Diversification of the Mycorrhizal Mutualists.</title>
        <authorList>
            <consortium name="DOE Joint Genome Institute"/>
            <consortium name="Mycorrhizal Genomics Consortium"/>
            <person name="Kohler A."/>
            <person name="Kuo A."/>
            <person name="Nagy L.G."/>
            <person name="Floudas D."/>
            <person name="Copeland A."/>
            <person name="Barry K.W."/>
            <person name="Cichocki N."/>
            <person name="Veneault-Fourrey C."/>
            <person name="LaButti K."/>
            <person name="Lindquist E.A."/>
            <person name="Lipzen A."/>
            <person name="Lundell T."/>
            <person name="Morin E."/>
            <person name="Murat C."/>
            <person name="Riley R."/>
            <person name="Ohm R."/>
            <person name="Sun H."/>
            <person name="Tunlid A."/>
            <person name="Henrissat B."/>
            <person name="Grigoriev I.V."/>
            <person name="Hibbett D.S."/>
            <person name="Martin F."/>
        </authorList>
    </citation>
    <scope>NUCLEOTIDE SEQUENCE [LARGE SCALE GENOMIC DNA]</scope>
    <source>
        <strain evidence="4">FD-334 SS-4</strain>
    </source>
</reference>
<gene>
    <name evidence="3" type="ORF">HYPSUDRAFT_202341</name>
</gene>
<dbReference type="OMA" id="HHEITAG"/>
<dbReference type="NCBIfam" id="TIGR02452">
    <property type="entry name" value="TIGR02452 family protein"/>
    <property type="match status" value="1"/>
</dbReference>
<dbReference type="Proteomes" id="UP000054270">
    <property type="component" value="Unassembled WGS sequence"/>
</dbReference>
<protein>
    <recommendedName>
        <fullName evidence="2">Microbial-type PARG catalytic domain-containing protein</fullName>
    </recommendedName>
</protein>
<feature type="compositionally biased region" description="Polar residues" evidence="1">
    <location>
        <begin position="120"/>
        <end position="132"/>
    </location>
</feature>
<dbReference type="Gene3D" id="3.40.220.10">
    <property type="entry name" value="Leucine Aminopeptidase, subunit E, domain 1"/>
    <property type="match status" value="1"/>
</dbReference>
<feature type="domain" description="Microbial-type PARG catalytic" evidence="2">
    <location>
        <begin position="147"/>
        <end position="295"/>
    </location>
</feature>
<evidence type="ECO:0000259" key="2">
    <source>
        <dbReference type="Pfam" id="PF10021"/>
    </source>
</evidence>
<evidence type="ECO:0000256" key="1">
    <source>
        <dbReference type="SAM" id="MobiDB-lite"/>
    </source>
</evidence>
<dbReference type="PANTHER" id="PTHR35596">
    <property type="entry name" value="DUF2263 DOMAIN-CONTAINING PROTEIN"/>
    <property type="match status" value="1"/>
</dbReference>
<feature type="region of interest" description="Disordered" evidence="1">
    <location>
        <begin position="1"/>
        <end position="144"/>
    </location>
</feature>
<evidence type="ECO:0000313" key="4">
    <source>
        <dbReference type="Proteomes" id="UP000054270"/>
    </source>
</evidence>
<dbReference type="AlphaFoldDB" id="A0A0D2MEN6"/>
<evidence type="ECO:0000313" key="3">
    <source>
        <dbReference type="EMBL" id="KJA22073.1"/>
    </source>
</evidence>
<dbReference type="InterPro" id="IPR043472">
    <property type="entry name" value="Macro_dom-like"/>
</dbReference>
<dbReference type="Pfam" id="PF10021">
    <property type="entry name" value="PARG_cat_microb"/>
    <property type="match status" value="1"/>
</dbReference>
<dbReference type="InterPro" id="IPR019261">
    <property type="entry name" value="PARG_cat_microbial"/>
</dbReference>
<feature type="compositionally biased region" description="Polar residues" evidence="1">
    <location>
        <begin position="1"/>
        <end position="13"/>
    </location>
</feature>
<dbReference type="OrthoDB" id="9985428at2759"/>
<feature type="compositionally biased region" description="Pro residues" evidence="1">
    <location>
        <begin position="105"/>
        <end position="116"/>
    </location>
</feature>
<proteinExistence type="predicted"/>
<name>A0A0D2MEN6_HYPSF</name>
<dbReference type="EMBL" id="KN817552">
    <property type="protein sequence ID" value="KJA22073.1"/>
    <property type="molecule type" value="Genomic_DNA"/>
</dbReference>
<sequence>MNPDALNSTTATLEASAAPPPYSPTGLSMTSPSNTPGVRWELSPEGYTPYVPEKFTLPPTTDSPSTRWDGGAAFPDTSARQPATHVFHNSVASPSMHTGDSRIVAPPPRHNLPPIPGSAHSRSSSDAHTSAPINPAPLPRAGRRKVANETVSAISLGGYVWSGGKVELTDSVQAMLGGLRVYGADAHIPPPMKVHTTRGQTIMEVVDLTALDAVRRVSANAGQAPRIGLLISASPHGPPGSFREGDAGQEASVLRASTLSLALAAPPAHGFYDAVAGPYHTHALVHVPGVTVFRDEAGGWTAPLTVDVVACAAVHARDARAIGAAAAEPRINCTTAARLFRVLAAFARHGARTLVLPAFGAGASGNDPAAVARVYAGLLRVRGAPFEGVFERVVFAVPGAHGRVFGPAFWE</sequence>
<feature type="compositionally biased region" description="Polar residues" evidence="1">
    <location>
        <begin position="25"/>
        <end position="36"/>
    </location>
</feature>